<dbReference type="AlphaFoldDB" id="A0AAN0T496"/>
<dbReference type="InterPro" id="IPR036569">
    <property type="entry name" value="RpiB_LacA_LacB_sf"/>
</dbReference>
<organism evidence="3 4">
    <name type="scientific">Heyndrickxia coagulans</name>
    <name type="common">Weizmannia coagulans</name>
    <dbReference type="NCBI Taxonomy" id="1398"/>
    <lineage>
        <taxon>Bacteria</taxon>
        <taxon>Bacillati</taxon>
        <taxon>Bacillota</taxon>
        <taxon>Bacilli</taxon>
        <taxon>Bacillales</taxon>
        <taxon>Bacillaceae</taxon>
        <taxon>Heyndrickxia</taxon>
    </lineage>
</organism>
<dbReference type="NCBIfam" id="TIGR01120">
    <property type="entry name" value="rpiB"/>
    <property type="match status" value="1"/>
</dbReference>
<keyword evidence="4" id="KW-1185">Reference proteome</keyword>
<dbReference type="GO" id="GO:0005975">
    <property type="term" value="P:carbohydrate metabolic process"/>
    <property type="evidence" value="ECO:0007669"/>
    <property type="project" value="InterPro"/>
</dbReference>
<dbReference type="PANTHER" id="PTHR43732">
    <property type="entry name" value="RIBOSE 5-PHOSPHATE ISOMERASE-RELATED"/>
    <property type="match status" value="1"/>
</dbReference>
<dbReference type="Proteomes" id="UP000032024">
    <property type="component" value="Chromosome"/>
</dbReference>
<dbReference type="NCBIfam" id="TIGR00689">
    <property type="entry name" value="rpiB_lacA_lacB"/>
    <property type="match status" value="1"/>
</dbReference>
<gene>
    <name evidence="3" type="ORF">SB48_HM08orf01065</name>
</gene>
<dbReference type="GO" id="GO:0016861">
    <property type="term" value="F:intramolecular oxidoreductase activity, interconverting aldoses and ketoses"/>
    <property type="evidence" value="ECO:0007669"/>
    <property type="project" value="UniProtKB-ARBA"/>
</dbReference>
<name>A0AAN0T496_HEYCO</name>
<dbReference type="InterPro" id="IPR051812">
    <property type="entry name" value="SPI_LacAB/RpiB"/>
</dbReference>
<comment type="similarity">
    <text evidence="1">Belongs to the LacAB/RpiB family.</text>
</comment>
<evidence type="ECO:0000313" key="4">
    <source>
        <dbReference type="Proteomes" id="UP000032024"/>
    </source>
</evidence>
<dbReference type="RefSeq" id="WP_035183565.1">
    <property type="nucleotide sequence ID" value="NZ_CP010525.1"/>
</dbReference>
<dbReference type="PIRSF" id="PIRSF005384">
    <property type="entry name" value="RpiB_LacA_B"/>
    <property type="match status" value="1"/>
</dbReference>
<dbReference type="InterPro" id="IPR004785">
    <property type="entry name" value="RpiB"/>
</dbReference>
<dbReference type="SUPFAM" id="SSF89623">
    <property type="entry name" value="Ribose/Galactose isomerase RpiB/AlsB"/>
    <property type="match status" value="1"/>
</dbReference>
<dbReference type="EMBL" id="CP010525">
    <property type="protein sequence ID" value="AJO21490.1"/>
    <property type="molecule type" value="Genomic_DNA"/>
</dbReference>
<protein>
    <submittedName>
        <fullName evidence="3">RpiB/LacA/LacB family sugar-phosphate isomerase</fullName>
    </submittedName>
</protein>
<evidence type="ECO:0000313" key="3">
    <source>
        <dbReference type="EMBL" id="AJO21490.1"/>
    </source>
</evidence>
<evidence type="ECO:0000256" key="2">
    <source>
        <dbReference type="ARBA" id="ARBA00023235"/>
    </source>
</evidence>
<sequence>MRIAVGADHNAFDLKESVKAYITSLGHEVVDYGCYSKDEIDYPGVAFKVAGEINNGTVERGILFCGTGIGMAIAANKVPGIRAAQCHDVYSAERAQLSNNAQIITMGAKVIGEEAAKKVAKAYLNVTFQGGNSARKIDQIMEKESENLIQGANAGC</sequence>
<reference evidence="4" key="1">
    <citation type="submission" date="2015-01" db="EMBL/GenBank/DDBJ databases">
        <title>Comparative genome analysis of Bacillus coagulans HM-08, Clostridium butyricum HM-68, Bacillus subtilis HM-66 and Bacillus paralicheniformis BL-09.</title>
        <authorList>
            <person name="Zhang H."/>
        </authorList>
    </citation>
    <scope>NUCLEOTIDE SEQUENCE [LARGE SCALE GENOMIC DNA]</scope>
    <source>
        <strain evidence="4">HM-08</strain>
    </source>
</reference>
<dbReference type="Pfam" id="PF02502">
    <property type="entry name" value="LacAB_rpiB"/>
    <property type="match status" value="1"/>
</dbReference>
<keyword evidence="2 3" id="KW-0413">Isomerase</keyword>
<proteinExistence type="inferred from homology"/>
<evidence type="ECO:0000256" key="1">
    <source>
        <dbReference type="ARBA" id="ARBA00008754"/>
    </source>
</evidence>
<dbReference type="PANTHER" id="PTHR43732:SF1">
    <property type="entry name" value="RIBOSE 5-PHOSPHATE ISOMERASE"/>
    <property type="match status" value="1"/>
</dbReference>
<dbReference type="Gene3D" id="3.40.1400.10">
    <property type="entry name" value="Sugar-phosphate isomerase, RpiB/LacA/LacB"/>
    <property type="match status" value="1"/>
</dbReference>
<accession>A0AAN0T496</accession>
<dbReference type="NCBIfam" id="NF004051">
    <property type="entry name" value="PRK05571.1"/>
    <property type="match status" value="1"/>
</dbReference>
<dbReference type="InterPro" id="IPR003500">
    <property type="entry name" value="RpiB_LacA_LacB"/>
</dbReference>